<keyword evidence="3" id="KW-1185">Reference proteome</keyword>
<dbReference type="InterPro" id="IPR002156">
    <property type="entry name" value="RNaseH_domain"/>
</dbReference>
<feature type="domain" description="RNase H type-1" evidence="1">
    <location>
        <begin position="81"/>
        <end position="201"/>
    </location>
</feature>
<dbReference type="EMBL" id="CM018043">
    <property type="protein sequence ID" value="KAA8530045.1"/>
    <property type="molecule type" value="Genomic_DNA"/>
</dbReference>
<proteinExistence type="predicted"/>
<organism evidence="2 3">
    <name type="scientific">Nyssa sinensis</name>
    <dbReference type="NCBI Taxonomy" id="561372"/>
    <lineage>
        <taxon>Eukaryota</taxon>
        <taxon>Viridiplantae</taxon>
        <taxon>Streptophyta</taxon>
        <taxon>Embryophyta</taxon>
        <taxon>Tracheophyta</taxon>
        <taxon>Spermatophyta</taxon>
        <taxon>Magnoliopsida</taxon>
        <taxon>eudicotyledons</taxon>
        <taxon>Gunneridae</taxon>
        <taxon>Pentapetalae</taxon>
        <taxon>asterids</taxon>
        <taxon>Cornales</taxon>
        <taxon>Nyssaceae</taxon>
        <taxon>Nyssa</taxon>
    </lineage>
</organism>
<dbReference type="CDD" id="cd06222">
    <property type="entry name" value="RNase_H_like"/>
    <property type="match status" value="1"/>
</dbReference>
<dbReference type="PANTHER" id="PTHR47723:SF19">
    <property type="entry name" value="POLYNUCLEOTIDYL TRANSFERASE, RIBONUCLEASE H-LIKE SUPERFAMILY PROTEIN"/>
    <property type="match status" value="1"/>
</dbReference>
<dbReference type="OrthoDB" id="1752174at2759"/>
<dbReference type="InterPro" id="IPR012337">
    <property type="entry name" value="RNaseH-like_sf"/>
</dbReference>
<name>A0A5J5AG70_9ASTE</name>
<reference evidence="2 3" key="1">
    <citation type="submission" date="2019-09" db="EMBL/GenBank/DDBJ databases">
        <title>A chromosome-level genome assembly of the Chinese tupelo Nyssa sinensis.</title>
        <authorList>
            <person name="Yang X."/>
            <person name="Kang M."/>
            <person name="Yang Y."/>
            <person name="Xiong H."/>
            <person name="Wang M."/>
            <person name="Zhang Z."/>
            <person name="Wang Z."/>
            <person name="Wu H."/>
            <person name="Ma T."/>
            <person name="Liu J."/>
            <person name="Xi Z."/>
        </authorList>
    </citation>
    <scope>NUCLEOTIDE SEQUENCE [LARGE SCALE GENOMIC DNA]</scope>
    <source>
        <strain evidence="2">J267</strain>
        <tissue evidence="2">Leaf</tissue>
    </source>
</reference>
<dbReference type="Pfam" id="PF13456">
    <property type="entry name" value="RVT_3"/>
    <property type="match status" value="1"/>
</dbReference>
<dbReference type="Proteomes" id="UP000325577">
    <property type="component" value="Linkage Group LG2"/>
</dbReference>
<gene>
    <name evidence="2" type="ORF">F0562_004754</name>
</gene>
<dbReference type="SUPFAM" id="SSF53098">
    <property type="entry name" value="Ribonuclease H-like"/>
    <property type="match status" value="1"/>
</dbReference>
<dbReference type="InterPro" id="IPR053151">
    <property type="entry name" value="RNase_H-like"/>
</dbReference>
<dbReference type="InterPro" id="IPR036397">
    <property type="entry name" value="RNaseH_sf"/>
</dbReference>
<dbReference type="InterPro" id="IPR044730">
    <property type="entry name" value="RNase_H-like_dom_plant"/>
</dbReference>
<evidence type="ECO:0000313" key="2">
    <source>
        <dbReference type="EMBL" id="KAA8530045.1"/>
    </source>
</evidence>
<dbReference type="AlphaFoldDB" id="A0A5J5AG70"/>
<evidence type="ECO:0000313" key="3">
    <source>
        <dbReference type="Proteomes" id="UP000325577"/>
    </source>
</evidence>
<dbReference type="PANTHER" id="PTHR47723">
    <property type="entry name" value="OS05G0353850 PROTEIN"/>
    <property type="match status" value="1"/>
</dbReference>
<dbReference type="Gene3D" id="3.30.420.10">
    <property type="entry name" value="Ribonuclease H-like superfamily/Ribonuclease H"/>
    <property type="match status" value="1"/>
</dbReference>
<dbReference type="GO" id="GO:0003676">
    <property type="term" value="F:nucleic acid binding"/>
    <property type="evidence" value="ECO:0007669"/>
    <property type="project" value="InterPro"/>
</dbReference>
<protein>
    <recommendedName>
        <fullName evidence="1">RNase H type-1 domain-containing protein</fullName>
    </recommendedName>
</protein>
<dbReference type="GO" id="GO:0004523">
    <property type="term" value="F:RNA-DNA hybrid ribonuclease activity"/>
    <property type="evidence" value="ECO:0007669"/>
    <property type="project" value="InterPro"/>
</dbReference>
<sequence length="211" mass="23519">MVPGLMRWDFDKLTSFFLPREVEDIRRIPLGLKPTLDKLIWHFSSNKIFSVKCRVVVNFLSDVMVGKSKWKAPEVGLFKLNIDGSWSDSDGRGGVGGLVRDCQGEVIEGFGKMLVDCGSATQVEMFAILHGLIFAKEIGIHDIILEGDSLNSLLAIKSPLEDFSSLGIYVEEVNVAFCFFNWISYAHVRREANAVAHVLACYAKGLENDVF</sequence>
<evidence type="ECO:0000259" key="1">
    <source>
        <dbReference type="Pfam" id="PF13456"/>
    </source>
</evidence>
<accession>A0A5J5AG70</accession>